<keyword evidence="1" id="KW-0819">tRNA processing</keyword>
<comment type="similarity">
    <text evidence="4">Belongs to the eukaryotic/archaeal RNase P protein component 4 family.</text>
</comment>
<dbReference type="RefSeq" id="XP_045953574.1">
    <property type="nucleotide sequence ID" value="XM_046098603.1"/>
</dbReference>
<evidence type="ECO:0000256" key="2">
    <source>
        <dbReference type="ARBA" id="ARBA00022723"/>
    </source>
</evidence>
<dbReference type="GeneID" id="70127495"/>
<feature type="compositionally biased region" description="Polar residues" evidence="5">
    <location>
        <begin position="36"/>
        <end position="45"/>
    </location>
</feature>
<evidence type="ECO:0000313" key="7">
    <source>
        <dbReference type="Proteomes" id="UP000758603"/>
    </source>
</evidence>
<dbReference type="InterPro" id="IPR007175">
    <property type="entry name" value="Rpr2/Snm1/Rpp21"/>
</dbReference>
<dbReference type="GO" id="GO:0046872">
    <property type="term" value="F:metal ion binding"/>
    <property type="evidence" value="ECO:0007669"/>
    <property type="project" value="UniProtKB-KW"/>
</dbReference>
<evidence type="ECO:0000256" key="4">
    <source>
        <dbReference type="ARBA" id="ARBA00038402"/>
    </source>
</evidence>
<gene>
    <name evidence="6" type="ORF">BKA67DRAFT_524716</name>
</gene>
<accession>A0A9P8UD34</accession>
<evidence type="ECO:0000256" key="3">
    <source>
        <dbReference type="ARBA" id="ARBA00022833"/>
    </source>
</evidence>
<organism evidence="6 7">
    <name type="scientific">Truncatella angustata</name>
    <dbReference type="NCBI Taxonomy" id="152316"/>
    <lineage>
        <taxon>Eukaryota</taxon>
        <taxon>Fungi</taxon>
        <taxon>Dikarya</taxon>
        <taxon>Ascomycota</taxon>
        <taxon>Pezizomycotina</taxon>
        <taxon>Sordariomycetes</taxon>
        <taxon>Xylariomycetidae</taxon>
        <taxon>Amphisphaeriales</taxon>
        <taxon>Sporocadaceae</taxon>
        <taxon>Truncatella</taxon>
    </lineage>
</organism>
<comment type="caution">
    <text evidence="6">The sequence shown here is derived from an EMBL/GenBank/DDBJ whole genome shotgun (WGS) entry which is preliminary data.</text>
</comment>
<feature type="region of interest" description="Disordered" evidence="5">
    <location>
        <begin position="36"/>
        <end position="69"/>
    </location>
</feature>
<keyword evidence="2" id="KW-0479">Metal-binding</keyword>
<feature type="compositionally biased region" description="Basic and acidic residues" evidence="5">
    <location>
        <begin position="155"/>
        <end position="168"/>
    </location>
</feature>
<keyword evidence="3" id="KW-0862">Zinc</keyword>
<dbReference type="PANTHER" id="PTHR14742">
    <property type="entry name" value="RIBONUCLEASE P SUBUNIT P21"/>
    <property type="match status" value="1"/>
</dbReference>
<evidence type="ECO:0000256" key="1">
    <source>
        <dbReference type="ARBA" id="ARBA00022694"/>
    </source>
</evidence>
<dbReference type="Pfam" id="PF04032">
    <property type="entry name" value="Rpr2"/>
    <property type="match status" value="1"/>
</dbReference>
<dbReference type="Gene3D" id="6.20.50.20">
    <property type="match status" value="1"/>
</dbReference>
<proteinExistence type="inferred from homology"/>
<feature type="compositionally biased region" description="Polar residues" evidence="5">
    <location>
        <begin position="53"/>
        <end position="62"/>
    </location>
</feature>
<sequence length="168" mass="18992">MGKVKQPGSVPNRHIYSRISYLYQAASYLASTNTPLDQAESQNSHDNVEHVQNDPNRQQSPTKDTHKQAMSRRLLNEMRATSLKTQIRISPAVKHTVCKYCDSLLIEGETCNSIIENKSKGGKKPWADIMVITCNTCGRLARFPAQASRQKRRPAREQLQRVQALKDS</sequence>
<feature type="region of interest" description="Disordered" evidence="5">
    <location>
        <begin position="145"/>
        <end position="168"/>
    </location>
</feature>
<dbReference type="OrthoDB" id="128536at2759"/>
<dbReference type="Proteomes" id="UP000758603">
    <property type="component" value="Unassembled WGS sequence"/>
</dbReference>
<name>A0A9P8UD34_9PEZI</name>
<protein>
    <submittedName>
        <fullName evidence="6">RNAse P Rpr2/Rpp21/SNM1 subunit domain-containing protein</fullName>
    </submittedName>
</protein>
<keyword evidence="7" id="KW-1185">Reference proteome</keyword>
<reference evidence="6" key="1">
    <citation type="journal article" date="2021" name="Nat. Commun.">
        <title>Genetic determinants of endophytism in the Arabidopsis root mycobiome.</title>
        <authorList>
            <person name="Mesny F."/>
            <person name="Miyauchi S."/>
            <person name="Thiergart T."/>
            <person name="Pickel B."/>
            <person name="Atanasova L."/>
            <person name="Karlsson M."/>
            <person name="Huettel B."/>
            <person name="Barry K.W."/>
            <person name="Haridas S."/>
            <person name="Chen C."/>
            <person name="Bauer D."/>
            <person name="Andreopoulos W."/>
            <person name="Pangilinan J."/>
            <person name="LaButti K."/>
            <person name="Riley R."/>
            <person name="Lipzen A."/>
            <person name="Clum A."/>
            <person name="Drula E."/>
            <person name="Henrissat B."/>
            <person name="Kohler A."/>
            <person name="Grigoriev I.V."/>
            <person name="Martin F.M."/>
            <person name="Hacquard S."/>
        </authorList>
    </citation>
    <scope>NUCLEOTIDE SEQUENCE</scope>
    <source>
        <strain evidence="6">MPI-SDFR-AT-0073</strain>
    </source>
</reference>
<dbReference type="EMBL" id="JAGPXC010000009">
    <property type="protein sequence ID" value="KAH6647060.1"/>
    <property type="molecule type" value="Genomic_DNA"/>
</dbReference>
<dbReference type="GO" id="GO:0008033">
    <property type="term" value="P:tRNA processing"/>
    <property type="evidence" value="ECO:0007669"/>
    <property type="project" value="UniProtKB-KW"/>
</dbReference>
<evidence type="ECO:0000313" key="6">
    <source>
        <dbReference type="EMBL" id="KAH6647060.1"/>
    </source>
</evidence>
<dbReference type="PANTHER" id="PTHR14742:SF0">
    <property type="entry name" value="RIBONUCLEASE P PROTEIN SUBUNIT P21"/>
    <property type="match status" value="1"/>
</dbReference>
<dbReference type="GO" id="GO:0005655">
    <property type="term" value="C:nucleolar ribonuclease P complex"/>
    <property type="evidence" value="ECO:0007669"/>
    <property type="project" value="TreeGrafter"/>
</dbReference>
<dbReference type="AlphaFoldDB" id="A0A9P8UD34"/>
<evidence type="ECO:0000256" key="5">
    <source>
        <dbReference type="SAM" id="MobiDB-lite"/>
    </source>
</evidence>